<gene>
    <name evidence="3" type="ORF">PPACK8108_LOCUS16681</name>
</gene>
<dbReference type="Pfam" id="PF20515">
    <property type="entry name" value="2OG-FeII_Oxy_6"/>
    <property type="match status" value="1"/>
</dbReference>
<evidence type="ECO:0000259" key="2">
    <source>
        <dbReference type="Pfam" id="PF20515"/>
    </source>
</evidence>
<feature type="region of interest" description="Disordered" evidence="1">
    <location>
        <begin position="259"/>
        <end position="352"/>
    </location>
</feature>
<dbReference type="AlphaFoldDB" id="A0AAV0B864"/>
<protein>
    <recommendedName>
        <fullName evidence="2">Tet-like 2OG-Fe(II) oxygenase domain-containing protein</fullName>
    </recommendedName>
</protein>
<name>A0AAV0B864_PHAPC</name>
<evidence type="ECO:0000256" key="1">
    <source>
        <dbReference type="SAM" id="MobiDB-lite"/>
    </source>
</evidence>
<proteinExistence type="predicted"/>
<comment type="caution">
    <text evidence="3">The sequence shown here is derived from an EMBL/GenBank/DDBJ whole genome shotgun (WGS) entry which is preliminary data.</text>
</comment>
<keyword evidence="4" id="KW-1185">Reference proteome</keyword>
<feature type="compositionally biased region" description="Polar residues" evidence="1">
    <location>
        <begin position="308"/>
        <end position="317"/>
    </location>
</feature>
<evidence type="ECO:0000313" key="3">
    <source>
        <dbReference type="EMBL" id="CAH7683249.1"/>
    </source>
</evidence>
<dbReference type="InterPro" id="IPR046798">
    <property type="entry name" value="2OG-FeII_Oxy_6"/>
</dbReference>
<dbReference type="Proteomes" id="UP001153365">
    <property type="component" value="Unassembled WGS sequence"/>
</dbReference>
<feature type="compositionally biased region" description="Basic and acidic residues" evidence="1">
    <location>
        <begin position="261"/>
        <end position="276"/>
    </location>
</feature>
<evidence type="ECO:0000313" key="4">
    <source>
        <dbReference type="Proteomes" id="UP001153365"/>
    </source>
</evidence>
<reference evidence="3" key="1">
    <citation type="submission" date="2022-06" db="EMBL/GenBank/DDBJ databases">
        <authorList>
            <consortium name="SYNGENTA / RWTH Aachen University"/>
        </authorList>
    </citation>
    <scope>NUCLEOTIDE SEQUENCE</scope>
</reference>
<feature type="domain" description="Tet-like 2OG-Fe(II) oxygenase" evidence="2">
    <location>
        <begin position="50"/>
        <end position="218"/>
    </location>
</feature>
<dbReference type="EMBL" id="CALTRL010004579">
    <property type="protein sequence ID" value="CAH7683249.1"/>
    <property type="molecule type" value="Genomic_DNA"/>
</dbReference>
<organism evidence="3 4">
    <name type="scientific">Phakopsora pachyrhizi</name>
    <name type="common">Asian soybean rust disease fungus</name>
    <dbReference type="NCBI Taxonomy" id="170000"/>
    <lineage>
        <taxon>Eukaryota</taxon>
        <taxon>Fungi</taxon>
        <taxon>Dikarya</taxon>
        <taxon>Basidiomycota</taxon>
        <taxon>Pucciniomycotina</taxon>
        <taxon>Pucciniomycetes</taxon>
        <taxon>Pucciniales</taxon>
        <taxon>Phakopsoraceae</taxon>
        <taxon>Phakopsora</taxon>
    </lineage>
</organism>
<accession>A0AAV0B864</accession>
<sequence length="352" mass="39981">MRGHNSDRHWNRYKPERAFTISGGRTVISNRKNEVFAIVEYRRFSDMTLEEREEWNELSMGLFQEKKFTNPVRINSKIKRGSMWPIGWRKAMTKGESFGIYGTGKKIKSYEAEWNRRGPLLEKMNKVLAGSFKHVADGWFHKTMEDFNEKGLLAFSATLMNKNPPEAFSSALTFTTSEFENTPHLDNDSSYLAVGWWMQVNKKTGEVNMDENKEVENVKIDFSKTNGYKKDTRLGMSCQVAKKLTTAFKKYRCGLHPSHFKVRDGKRNSQRAKDDSSSITRNRSRARTDSRGENVIHEQPGGYGHPDGTSNSNSNIATACPIPGTPTDSRSSDSRAGSCADSWEYPGTPSLL</sequence>
<feature type="compositionally biased region" description="Basic and acidic residues" evidence="1">
    <location>
        <begin position="286"/>
        <end position="296"/>
    </location>
</feature>